<organism evidence="3 4">
    <name type="scientific">Shimia haliotis</name>
    <dbReference type="NCBI Taxonomy" id="1280847"/>
    <lineage>
        <taxon>Bacteria</taxon>
        <taxon>Pseudomonadati</taxon>
        <taxon>Pseudomonadota</taxon>
        <taxon>Alphaproteobacteria</taxon>
        <taxon>Rhodobacterales</taxon>
        <taxon>Roseobacteraceae</taxon>
    </lineage>
</organism>
<evidence type="ECO:0000313" key="3">
    <source>
        <dbReference type="EMBL" id="SFK65904.1"/>
    </source>
</evidence>
<name>A0A1I4BAV7_9RHOB</name>
<evidence type="ECO:0000313" key="4">
    <source>
        <dbReference type="Proteomes" id="UP000198851"/>
    </source>
</evidence>
<keyword evidence="1" id="KW-0472">Membrane</keyword>
<dbReference type="STRING" id="1280847.SAMN04488036_101925"/>
<dbReference type="RefSeq" id="WP_093320790.1">
    <property type="nucleotide sequence ID" value="NZ_FOSZ01000001.1"/>
</dbReference>
<accession>A0A1I4BAV7</accession>
<evidence type="ECO:0000259" key="2">
    <source>
        <dbReference type="Pfam" id="PF11127"/>
    </source>
</evidence>
<feature type="transmembrane region" description="Helical" evidence="1">
    <location>
        <begin position="38"/>
        <end position="56"/>
    </location>
</feature>
<feature type="domain" description="Inner membrane protein YgaP-like transmembrane" evidence="2">
    <location>
        <begin position="3"/>
        <end position="61"/>
    </location>
</feature>
<keyword evidence="1" id="KW-1133">Transmembrane helix</keyword>
<reference evidence="4" key="1">
    <citation type="submission" date="2016-10" db="EMBL/GenBank/DDBJ databases">
        <authorList>
            <person name="Varghese N."/>
            <person name="Submissions S."/>
        </authorList>
    </citation>
    <scope>NUCLEOTIDE SEQUENCE [LARGE SCALE GENOMIC DNA]</scope>
    <source>
        <strain evidence="4">DSM 28453</strain>
    </source>
</reference>
<dbReference type="OrthoDB" id="9804804at2"/>
<protein>
    <recommendedName>
        <fullName evidence="2">Inner membrane protein YgaP-like transmembrane domain-containing protein</fullName>
    </recommendedName>
</protein>
<dbReference type="AlphaFoldDB" id="A0A1I4BAV7"/>
<dbReference type="EMBL" id="FOSZ01000001">
    <property type="protein sequence ID" value="SFK65904.1"/>
    <property type="molecule type" value="Genomic_DNA"/>
</dbReference>
<feature type="transmembrane region" description="Helical" evidence="1">
    <location>
        <begin position="12"/>
        <end position="32"/>
    </location>
</feature>
<dbReference type="Proteomes" id="UP000198851">
    <property type="component" value="Unassembled WGS sequence"/>
</dbReference>
<keyword evidence="4" id="KW-1185">Reference proteome</keyword>
<evidence type="ECO:0000256" key="1">
    <source>
        <dbReference type="SAM" id="Phobius"/>
    </source>
</evidence>
<dbReference type="InterPro" id="IPR021309">
    <property type="entry name" value="YgaP-like_TM"/>
</dbReference>
<dbReference type="Pfam" id="PF11127">
    <property type="entry name" value="YgaP-like_TM"/>
    <property type="match status" value="1"/>
</dbReference>
<proteinExistence type="predicted"/>
<sequence length="64" mass="6833">MFTKNVGSIDKILRIVIGAALILGALMGYGLWMWIGVIPLATSLLGTCPLYTILGIRTCPLNGK</sequence>
<gene>
    <name evidence="3" type="ORF">SAMN04488036_101925</name>
</gene>
<keyword evidence="1" id="KW-0812">Transmembrane</keyword>